<accession>A0A521CZY8</accession>
<dbReference type="AlphaFoldDB" id="A0A521CZY8"/>
<proteinExistence type="predicted"/>
<dbReference type="RefSeq" id="WP_142603582.1">
    <property type="nucleotide sequence ID" value="NZ_FXSZ01000005.1"/>
</dbReference>
<evidence type="ECO:0000313" key="2">
    <source>
        <dbReference type="Proteomes" id="UP000315971"/>
    </source>
</evidence>
<reference evidence="1 2" key="1">
    <citation type="submission" date="2017-05" db="EMBL/GenBank/DDBJ databases">
        <authorList>
            <person name="Varghese N."/>
            <person name="Submissions S."/>
        </authorList>
    </citation>
    <scope>NUCLEOTIDE SEQUENCE [LARGE SCALE GENOMIC DNA]</scope>
    <source>
        <strain evidence="1 2">DSM 21342</strain>
    </source>
</reference>
<name>A0A521CZY8_9SPHI</name>
<sequence>MNNDKGHIDLNDQAFKAEAGSPFTVPTGYFNSLYSRIILRLDPEQPSDDSELNSLEFFNEKTFTAPTDYFDSLADRIQARINIEEKETTLNIPGLVKENPFKVPDGYFKSFEERVQNKLLGNDEERELAITGLSKDLPFTVPGEYFDQLGYRIEEKLGPELAKSEFKIATKLFIRRFYKVAAAAIVVGFISWLSIQEYNGQQFENTKTKSNTVVQIGNKNFDVSYFEEEMLVDELLKKTVSINGAQDKLKANSLENYIINNVDEDLLLQEL</sequence>
<dbReference type="Proteomes" id="UP000315971">
    <property type="component" value="Unassembled WGS sequence"/>
</dbReference>
<gene>
    <name evidence="1" type="ORF">SAMN06265350_10570</name>
</gene>
<dbReference type="OrthoDB" id="677448at2"/>
<protein>
    <submittedName>
        <fullName evidence="1">Uncharacterized protein</fullName>
    </submittedName>
</protein>
<organism evidence="1 2">
    <name type="scientific">Solitalea koreensis</name>
    <dbReference type="NCBI Taxonomy" id="543615"/>
    <lineage>
        <taxon>Bacteria</taxon>
        <taxon>Pseudomonadati</taxon>
        <taxon>Bacteroidota</taxon>
        <taxon>Sphingobacteriia</taxon>
        <taxon>Sphingobacteriales</taxon>
        <taxon>Sphingobacteriaceae</taxon>
        <taxon>Solitalea</taxon>
    </lineage>
</organism>
<dbReference type="EMBL" id="FXSZ01000005">
    <property type="protein sequence ID" value="SMO64994.1"/>
    <property type="molecule type" value="Genomic_DNA"/>
</dbReference>
<keyword evidence="2" id="KW-1185">Reference proteome</keyword>
<evidence type="ECO:0000313" key="1">
    <source>
        <dbReference type="EMBL" id="SMO64994.1"/>
    </source>
</evidence>